<organism evidence="2">
    <name type="scientific">viral metagenome</name>
    <dbReference type="NCBI Taxonomy" id="1070528"/>
    <lineage>
        <taxon>unclassified sequences</taxon>
        <taxon>metagenomes</taxon>
        <taxon>organismal metagenomes</taxon>
    </lineage>
</organism>
<name>A0A6M3L2K6_9ZZZZ</name>
<feature type="region of interest" description="Disordered" evidence="1">
    <location>
        <begin position="265"/>
        <end position="292"/>
    </location>
</feature>
<protein>
    <submittedName>
        <fullName evidence="2">Uncharacterized protein</fullName>
    </submittedName>
</protein>
<proteinExistence type="predicted"/>
<gene>
    <name evidence="2" type="ORF">MM415B02743_0011</name>
</gene>
<feature type="compositionally biased region" description="Polar residues" evidence="1">
    <location>
        <begin position="31"/>
        <end position="41"/>
    </location>
</feature>
<evidence type="ECO:0000256" key="1">
    <source>
        <dbReference type="SAM" id="MobiDB-lite"/>
    </source>
</evidence>
<accession>A0A6M3L2K6</accession>
<dbReference type="EMBL" id="MT142786">
    <property type="protein sequence ID" value="QJA88540.1"/>
    <property type="molecule type" value="Genomic_DNA"/>
</dbReference>
<dbReference type="AlphaFoldDB" id="A0A6M3L2K6"/>
<evidence type="ECO:0000313" key="2">
    <source>
        <dbReference type="EMBL" id="QJA88540.1"/>
    </source>
</evidence>
<feature type="compositionally biased region" description="Acidic residues" evidence="1">
    <location>
        <begin position="49"/>
        <end position="66"/>
    </location>
</feature>
<reference evidence="2" key="1">
    <citation type="submission" date="2020-03" db="EMBL/GenBank/DDBJ databases">
        <title>The deep terrestrial virosphere.</title>
        <authorList>
            <person name="Holmfeldt K."/>
            <person name="Nilsson E."/>
            <person name="Simone D."/>
            <person name="Lopez-Fernandez M."/>
            <person name="Wu X."/>
            <person name="de Brujin I."/>
            <person name="Lundin D."/>
            <person name="Andersson A."/>
            <person name="Bertilsson S."/>
            <person name="Dopson M."/>
        </authorList>
    </citation>
    <scope>NUCLEOTIDE SEQUENCE</scope>
    <source>
        <strain evidence="2">MM415B02743</strain>
    </source>
</reference>
<feature type="compositionally biased region" description="Basic and acidic residues" evidence="1">
    <location>
        <begin position="67"/>
        <end position="99"/>
    </location>
</feature>
<sequence>MKDDNMDDRVVIPTLNEAETPSESEAGKSSIPDTSMSSSELVGTIMPDTDPEEANNTEVAEEDATEKEEGASEDKDKKESDGDDKLERFDKHPRFQELKAERDAAIERAARAEAMAETRAKAEPIEVAPDYIDITGMDPEDLSLQINEDPIAFAINLGKQIRSEILSELAERNQKETIQQRVNTTYDKYAGENPDFQMMLDSGEIRNFINQNPGHNAISAHLSMTRDVKLQEIESKYKTDMQKAVTDAQKKAAENQRIKRSAAVLNEDSTAPSTVRKGGIPPELKNTKTVGGPTSALVKRLLDFRESRQ</sequence>
<feature type="region of interest" description="Disordered" evidence="1">
    <location>
        <begin position="1"/>
        <end position="99"/>
    </location>
</feature>
<feature type="compositionally biased region" description="Basic and acidic residues" evidence="1">
    <location>
        <begin position="1"/>
        <end position="10"/>
    </location>
</feature>